<feature type="domain" description="LysM" evidence="1">
    <location>
        <begin position="62"/>
        <end position="106"/>
    </location>
</feature>
<dbReference type="EMBL" id="VIGC01000016">
    <property type="protein sequence ID" value="TQE95174.1"/>
    <property type="molecule type" value="Genomic_DNA"/>
</dbReference>
<evidence type="ECO:0000313" key="3">
    <source>
        <dbReference type="Proteomes" id="UP000317371"/>
    </source>
</evidence>
<proteinExistence type="predicted"/>
<comment type="caution">
    <text evidence="2">The sequence shown here is derived from an EMBL/GenBank/DDBJ whole genome shotgun (WGS) entry which is preliminary data.</text>
</comment>
<dbReference type="CDD" id="cd00118">
    <property type="entry name" value="LysM"/>
    <property type="match status" value="1"/>
</dbReference>
<dbReference type="OrthoDB" id="194367at2"/>
<dbReference type="NCBIfam" id="NF038353">
    <property type="entry name" value="FxLYD_dom"/>
    <property type="match status" value="2"/>
</dbReference>
<dbReference type="InterPro" id="IPR047676">
    <property type="entry name" value="FxLYD_dom"/>
</dbReference>
<evidence type="ECO:0000259" key="1">
    <source>
        <dbReference type="PROSITE" id="PS51782"/>
    </source>
</evidence>
<dbReference type="RefSeq" id="WP_141610665.1">
    <property type="nucleotide sequence ID" value="NZ_VIGC02000016.1"/>
</dbReference>
<dbReference type="PROSITE" id="PS51782">
    <property type="entry name" value="LYSM"/>
    <property type="match status" value="1"/>
</dbReference>
<organism evidence="2 3">
    <name type="scientific">Litorilinea aerophila</name>
    <dbReference type="NCBI Taxonomy" id="1204385"/>
    <lineage>
        <taxon>Bacteria</taxon>
        <taxon>Bacillati</taxon>
        <taxon>Chloroflexota</taxon>
        <taxon>Caldilineae</taxon>
        <taxon>Caldilineales</taxon>
        <taxon>Caldilineaceae</taxon>
        <taxon>Litorilinea</taxon>
    </lineage>
</organism>
<dbReference type="Proteomes" id="UP000317371">
    <property type="component" value="Unassembled WGS sequence"/>
</dbReference>
<gene>
    <name evidence="2" type="ORF">FKZ61_13485</name>
</gene>
<dbReference type="AlphaFoldDB" id="A0A540VEI2"/>
<keyword evidence="3" id="KW-1185">Reference proteome</keyword>
<evidence type="ECO:0000313" key="2">
    <source>
        <dbReference type="EMBL" id="TQE95174.1"/>
    </source>
</evidence>
<reference evidence="2 3" key="1">
    <citation type="submission" date="2019-06" db="EMBL/GenBank/DDBJ databases">
        <title>Genome sequence of Litorilinea aerophila BAA-2444.</title>
        <authorList>
            <person name="Maclea K.S."/>
            <person name="Maurais E.G."/>
            <person name="Iannazzi L.C."/>
        </authorList>
    </citation>
    <scope>NUCLEOTIDE SEQUENCE [LARGE SCALE GENOMIC DNA]</scope>
    <source>
        <strain evidence="2 3">ATCC BAA-2444</strain>
    </source>
</reference>
<dbReference type="Gene3D" id="3.10.350.10">
    <property type="entry name" value="LysM domain"/>
    <property type="match status" value="1"/>
</dbReference>
<dbReference type="InterPro" id="IPR018392">
    <property type="entry name" value="LysM"/>
</dbReference>
<dbReference type="Pfam" id="PF01476">
    <property type="entry name" value="LysM"/>
    <property type="match status" value="1"/>
</dbReference>
<dbReference type="InParanoid" id="A0A540VEI2"/>
<dbReference type="SMART" id="SM00257">
    <property type="entry name" value="LysM"/>
    <property type="match status" value="1"/>
</dbReference>
<dbReference type="GO" id="GO:0008932">
    <property type="term" value="F:lytic endotransglycosylase activity"/>
    <property type="evidence" value="ECO:0007669"/>
    <property type="project" value="TreeGrafter"/>
</dbReference>
<sequence length="320" mass="33835">MFLLAGLAAGCGQVITLTPTPTPMPTPTISLDVVGGTAAPTPTPAPYTPEPTPTPTVTPTPVIHTIQAGESLLAISSRYGVSVAALQEANGILDPRFLQIGQQLIIPRQEDVDEDTAATATPTPLPVAIENLHFSETTIGGLWVLGEVNNGTGTALEQVRVGISLLDESNNEIDQAQALVALDLVDPGERAPFAILFGTVPRPFDHYQVYPVSAVPAYVGGYYRDLEVRDLTTESERYASYTVTGVIQNVGPEEAVNVQVVLTAYDPMGRVVATRKVDPEHNVIPRGGETTFTAMLTPLGGPVVRVTAVAQGRRLQPTSP</sequence>
<protein>
    <submittedName>
        <fullName evidence="2">LysM peptidoglycan-binding domain-containing protein</fullName>
    </submittedName>
</protein>
<dbReference type="InterPro" id="IPR036779">
    <property type="entry name" value="LysM_dom_sf"/>
</dbReference>
<dbReference type="PANTHER" id="PTHR33734">
    <property type="entry name" value="LYSM DOMAIN-CONTAINING GPI-ANCHORED PROTEIN 2"/>
    <property type="match status" value="1"/>
</dbReference>
<accession>A0A540VEI2</accession>
<dbReference type="PRINTS" id="PR01217">
    <property type="entry name" value="PRICHEXTENSN"/>
</dbReference>
<name>A0A540VEI2_9CHLR</name>
<dbReference type="SUPFAM" id="SSF54106">
    <property type="entry name" value="LysM domain"/>
    <property type="match status" value="1"/>
</dbReference>
<dbReference type="PANTHER" id="PTHR33734:SF22">
    <property type="entry name" value="MEMBRANE-BOUND LYTIC MUREIN TRANSGLYCOSYLASE D"/>
    <property type="match status" value="1"/>
</dbReference>